<dbReference type="InterPro" id="IPR012543">
    <property type="entry name" value="DUF1694"/>
</dbReference>
<dbReference type="InterPro" id="IPR029064">
    <property type="entry name" value="Ribosomal_eL30-like_sf"/>
</dbReference>
<dbReference type="SUPFAM" id="SSF160515">
    <property type="entry name" value="YueI-like"/>
    <property type="match status" value="1"/>
</dbReference>
<reference evidence="2" key="1">
    <citation type="journal article" date="2019" name="Int. J. Syst. Evol. Microbiol.">
        <title>The Global Catalogue of Microorganisms (GCM) 10K type strain sequencing project: providing services to taxonomists for standard genome sequencing and annotation.</title>
        <authorList>
            <consortium name="The Broad Institute Genomics Platform"/>
            <consortium name="The Broad Institute Genome Sequencing Center for Infectious Disease"/>
            <person name="Wu L."/>
            <person name="Ma J."/>
        </authorList>
    </citation>
    <scope>NUCLEOTIDE SEQUENCE [LARGE SCALE GENOMIC DNA]</scope>
    <source>
        <strain evidence="2">JCM 12389</strain>
    </source>
</reference>
<evidence type="ECO:0000313" key="1">
    <source>
        <dbReference type="EMBL" id="GAA0501016.1"/>
    </source>
</evidence>
<dbReference type="Proteomes" id="UP001500880">
    <property type="component" value="Unassembled WGS sequence"/>
</dbReference>
<accession>A0ABP3LL25</accession>
<comment type="caution">
    <text evidence="1">The sequence shown here is derived from an EMBL/GenBank/DDBJ whole genome shotgun (WGS) entry which is preliminary data.</text>
</comment>
<dbReference type="Gene3D" id="3.30.1330.30">
    <property type="match status" value="1"/>
</dbReference>
<sequence length="150" mass="17316">MSKSKMDEYIEEGIYGKKETKPDERRRFLGTLRERVILVLTKGQVMKKKGMDQLEAAMKDYPDAEILLNGKVRSSYFNPYKKLAGKYNIAYKSVTNKQAKTDLGLILAVDYAIEKEDISVEEEQQANQEQEDKPNRLAAFFKYLFTGSKK</sequence>
<dbReference type="EMBL" id="BAAADO010000007">
    <property type="protein sequence ID" value="GAA0501016.1"/>
    <property type="molecule type" value="Genomic_DNA"/>
</dbReference>
<protein>
    <submittedName>
        <fullName evidence="1">YueI family protein</fullName>
    </submittedName>
</protein>
<evidence type="ECO:0000313" key="2">
    <source>
        <dbReference type="Proteomes" id="UP001500880"/>
    </source>
</evidence>
<dbReference type="Pfam" id="PF07997">
    <property type="entry name" value="DUF1694"/>
    <property type="match status" value="1"/>
</dbReference>
<proteinExistence type="predicted"/>
<name>A0ABP3LL25_9BACI</name>
<dbReference type="RefSeq" id="WP_343842948.1">
    <property type="nucleotide sequence ID" value="NZ_BAAADO010000007.1"/>
</dbReference>
<organism evidence="1 2">
    <name type="scientific">Salinibacillus aidingensis</name>
    <dbReference type="NCBI Taxonomy" id="237684"/>
    <lineage>
        <taxon>Bacteria</taxon>
        <taxon>Bacillati</taxon>
        <taxon>Bacillota</taxon>
        <taxon>Bacilli</taxon>
        <taxon>Bacillales</taxon>
        <taxon>Bacillaceae</taxon>
        <taxon>Salinibacillus</taxon>
    </lineage>
</organism>
<gene>
    <name evidence="1" type="ORF">GCM10008986_30500</name>
</gene>
<dbReference type="PIRSF" id="PIRSF034303">
    <property type="entry name" value="DUF1694"/>
    <property type="match status" value="1"/>
</dbReference>
<keyword evidence="2" id="KW-1185">Reference proteome</keyword>